<evidence type="ECO:0000256" key="1">
    <source>
        <dbReference type="SAM" id="SignalP"/>
    </source>
</evidence>
<organism evidence="4 5">
    <name type="scientific">Cohnella xylanilytica</name>
    <dbReference type="NCBI Taxonomy" id="557555"/>
    <lineage>
        <taxon>Bacteria</taxon>
        <taxon>Bacillati</taxon>
        <taxon>Bacillota</taxon>
        <taxon>Bacilli</taxon>
        <taxon>Bacillales</taxon>
        <taxon>Paenibacillaceae</taxon>
        <taxon>Cohnella</taxon>
    </lineage>
</organism>
<sequence>MNGFCRKCLVPIVAGAVLLGSVTGAGWPFAHPPVAAAATAVSYKLVKQGESIVTSGAKQVDYQWVSSNSSKTTQLVHVLQIDLTNPYVQLNAMSGKAGSVTARQSVGAMAKETGAVAGINGDVFNTSTSTSEGAPLGAEIRSGEVLTSTSRLQGMYSFGVTADRQPIVDQFGFSGTVTAEDGTAFELEGINKSAYKFEPDGAYSHVNKLYMYTDNWTAPQRPMNSGTLPTEAFVVDGVVTEIVPSGEIATPVPENGYILRGHKEAADFIKNHLAVGQKVSANYQLVSLTNGKTYDPTSFQMMVSGHTILVDGGAAAKFSRDISGLSGAAARARTAVGYSKDGKTVYLITVEESGGLKGVPLKELQQIMIQLGVYKGVNLDGGGSTTMVARPLGDFSVTLAHPTSYGTTQRQVANGIGVYTTAPQGTIKGIVASGTKTLFIGQQASYALKAYDTYYNPIDPSGLTPQWSIDKPIGAFKGGVFTASKTGTAKLTVKSGSASDSVEIEVVGADQIDQLTVSPNTTVLEAGASISVPVKARLKDGRELTVPASSIQWEFKGFTANSADGKITVQSVSPNATVGYAIARYDGFSTMFVLAPGSEKPLENFENVSYNVGFTGLPAETKGQAAIVTGLPGRETSKALQLDYDFTNGTGDRFAYAVLNGGNGIAVDGSPSALTLDVSGDNSSNWLRAEFKDANGKLAYVTLADPIDWSGWKTLRVDLSSANIAYPAKLTKLYVVNLAQDQDERALQGQIAFDNLKLQVPPQNVAITNTNVVLTVGSKNATIGGQAAKLDTAPLVQNQTTYVPLRFVSDALGGDTVWDPKEKKVTVLRGDKMLELRPGQSELIATGVRVPSPAAPLVKSERVLVPLRVVSEQLGLTVVWDPKKKSITIY</sequence>
<dbReference type="EMBL" id="JACJVR010000069">
    <property type="protein sequence ID" value="MBB6693239.1"/>
    <property type="molecule type" value="Genomic_DNA"/>
</dbReference>
<keyword evidence="1" id="KW-0732">Signal</keyword>
<dbReference type="InterPro" id="IPR018711">
    <property type="entry name" value="NAGPA"/>
</dbReference>
<dbReference type="Pfam" id="PF07833">
    <property type="entry name" value="Cu_amine_oxidN1"/>
    <property type="match status" value="1"/>
</dbReference>
<keyword evidence="4" id="KW-0326">Glycosidase</keyword>
<dbReference type="Proteomes" id="UP000553776">
    <property type="component" value="Unassembled WGS sequence"/>
</dbReference>
<protein>
    <submittedName>
        <fullName evidence="4">Phosphodiester glycosidase family protein</fullName>
    </submittedName>
</protein>
<dbReference type="Pfam" id="PF09992">
    <property type="entry name" value="NAGPA"/>
    <property type="match status" value="1"/>
</dbReference>
<dbReference type="Gene3D" id="3.30.457.10">
    <property type="entry name" value="Copper amine oxidase-like, N-terminal domain"/>
    <property type="match status" value="2"/>
</dbReference>
<dbReference type="AlphaFoldDB" id="A0A841U099"/>
<feature type="chain" id="PRO_5032770599" evidence="1">
    <location>
        <begin position="31"/>
        <end position="890"/>
    </location>
</feature>
<reference evidence="4 5" key="1">
    <citation type="submission" date="2020-08" db="EMBL/GenBank/DDBJ databases">
        <title>Cohnella phylogeny.</title>
        <authorList>
            <person name="Dunlap C."/>
        </authorList>
    </citation>
    <scope>NUCLEOTIDE SEQUENCE [LARGE SCALE GENOMIC DNA]</scope>
    <source>
        <strain evidence="4 5">DSM 25239</strain>
    </source>
</reference>
<evidence type="ECO:0000259" key="3">
    <source>
        <dbReference type="Pfam" id="PF09992"/>
    </source>
</evidence>
<dbReference type="PANTHER" id="PTHR40446:SF2">
    <property type="entry name" value="N-ACETYLGLUCOSAMINE-1-PHOSPHODIESTER ALPHA-N-ACETYLGLUCOSAMINIDASE"/>
    <property type="match status" value="1"/>
</dbReference>
<proteinExistence type="predicted"/>
<name>A0A841U099_9BACL</name>
<dbReference type="GO" id="GO:0016798">
    <property type="term" value="F:hydrolase activity, acting on glycosyl bonds"/>
    <property type="evidence" value="ECO:0007669"/>
    <property type="project" value="UniProtKB-KW"/>
</dbReference>
<feature type="domain" description="Copper amine oxidase-like N-terminal" evidence="2">
    <location>
        <begin position="783"/>
        <end position="889"/>
    </location>
</feature>
<keyword evidence="5" id="KW-1185">Reference proteome</keyword>
<evidence type="ECO:0000259" key="2">
    <source>
        <dbReference type="Pfam" id="PF07833"/>
    </source>
</evidence>
<dbReference type="SUPFAM" id="SSF55383">
    <property type="entry name" value="Copper amine oxidase, domain N"/>
    <property type="match status" value="2"/>
</dbReference>
<dbReference type="PANTHER" id="PTHR40446">
    <property type="entry name" value="N-ACETYLGLUCOSAMINE-1-PHOSPHODIESTER ALPHA-N-ACETYLGLUCOSAMINIDASE"/>
    <property type="match status" value="1"/>
</dbReference>
<dbReference type="InterPro" id="IPR036582">
    <property type="entry name" value="Mao_N_sf"/>
</dbReference>
<dbReference type="InterPro" id="IPR012854">
    <property type="entry name" value="Cu_amine_oxidase-like_N"/>
</dbReference>
<gene>
    <name evidence="4" type="ORF">H7B90_17690</name>
</gene>
<accession>A0A841U099</accession>
<feature type="signal peptide" evidence="1">
    <location>
        <begin position="1"/>
        <end position="30"/>
    </location>
</feature>
<feature type="domain" description="Phosphodiester glycosidase" evidence="3">
    <location>
        <begin position="233"/>
        <end position="419"/>
    </location>
</feature>
<comment type="caution">
    <text evidence="4">The sequence shown here is derived from an EMBL/GenBank/DDBJ whole genome shotgun (WGS) entry which is preliminary data.</text>
</comment>
<evidence type="ECO:0000313" key="4">
    <source>
        <dbReference type="EMBL" id="MBB6693239.1"/>
    </source>
</evidence>
<keyword evidence="4" id="KW-0378">Hydrolase</keyword>
<evidence type="ECO:0000313" key="5">
    <source>
        <dbReference type="Proteomes" id="UP000553776"/>
    </source>
</evidence>